<comment type="caution">
    <text evidence="6">The sequence shown here is derived from an EMBL/GenBank/DDBJ whole genome shotgun (WGS) entry which is preliminary data.</text>
</comment>
<dbReference type="GO" id="GO:0016020">
    <property type="term" value="C:membrane"/>
    <property type="evidence" value="ECO:0007669"/>
    <property type="project" value="UniProtKB-SubCell"/>
</dbReference>
<feature type="transmembrane region" description="Helical" evidence="5">
    <location>
        <begin position="103"/>
        <end position="123"/>
    </location>
</feature>
<name>A0A6A8A3Z6_9HYPH</name>
<feature type="transmembrane region" description="Helical" evidence="5">
    <location>
        <begin position="71"/>
        <end position="91"/>
    </location>
</feature>
<dbReference type="PANTHER" id="PTHR36974:SF1">
    <property type="entry name" value="DOXX FAMILY MEMBRANE PROTEIN"/>
    <property type="match status" value="1"/>
</dbReference>
<dbReference type="PANTHER" id="PTHR36974">
    <property type="entry name" value="MEMBRANE PROTEIN-RELATED"/>
    <property type="match status" value="1"/>
</dbReference>
<dbReference type="EMBL" id="WIXI01000039">
    <property type="protein sequence ID" value="MQY46052.1"/>
    <property type="molecule type" value="Genomic_DNA"/>
</dbReference>
<accession>A0A6A8A3Z6</accession>
<evidence type="ECO:0000256" key="5">
    <source>
        <dbReference type="SAM" id="Phobius"/>
    </source>
</evidence>
<feature type="transmembrane region" description="Helical" evidence="5">
    <location>
        <begin position="47"/>
        <end position="64"/>
    </location>
</feature>
<comment type="subcellular location">
    <subcellularLocation>
        <location evidence="1">Membrane</location>
        <topology evidence="1">Multi-pass membrane protein</topology>
    </subcellularLocation>
</comment>
<keyword evidence="7" id="KW-1185">Reference proteome</keyword>
<evidence type="ECO:0000256" key="3">
    <source>
        <dbReference type="ARBA" id="ARBA00022989"/>
    </source>
</evidence>
<organism evidence="6 7">
    <name type="scientific">Endobacterium cereale</name>
    <dbReference type="NCBI Taxonomy" id="2663029"/>
    <lineage>
        <taxon>Bacteria</taxon>
        <taxon>Pseudomonadati</taxon>
        <taxon>Pseudomonadota</taxon>
        <taxon>Alphaproteobacteria</taxon>
        <taxon>Hyphomicrobiales</taxon>
        <taxon>Rhizobiaceae</taxon>
        <taxon>Endobacterium</taxon>
    </lineage>
</organism>
<feature type="transmembrane region" description="Helical" evidence="5">
    <location>
        <begin position="12"/>
        <end position="35"/>
    </location>
</feature>
<evidence type="ECO:0008006" key="8">
    <source>
        <dbReference type="Google" id="ProtNLM"/>
    </source>
</evidence>
<evidence type="ECO:0000256" key="2">
    <source>
        <dbReference type="ARBA" id="ARBA00022692"/>
    </source>
</evidence>
<keyword evidence="2 5" id="KW-0812">Transmembrane</keyword>
<reference evidence="6 7" key="1">
    <citation type="submission" date="2019-11" db="EMBL/GenBank/DDBJ databases">
        <title>Genome analysis of Rhizobacterium cereale a novel genus and species isolated from maize roots in North Spain.</title>
        <authorList>
            <person name="Menendez E."/>
            <person name="Flores-Felix J.D."/>
            <person name="Ramirez-Bahena M.-H."/>
            <person name="Igual J.M."/>
            <person name="Garcia-Fraile P."/>
            <person name="Peix A."/>
            <person name="Velazquez E."/>
        </authorList>
    </citation>
    <scope>NUCLEOTIDE SEQUENCE [LARGE SCALE GENOMIC DNA]</scope>
    <source>
        <strain evidence="6 7">RZME27</strain>
    </source>
</reference>
<sequence>MANVEIWRKRCRLGLFAFYGFAGFLHLAFPAPFLSITPDWVPDAPDVIMLTGVCEIAGAIGLLMPQTRRYAGTALALYAILVFPANLKHAADSLSAPTTSSWQWAYHCLRLPLQPLFVWLAIFSGGRKRPRHI</sequence>
<keyword evidence="4 5" id="KW-0472">Membrane</keyword>
<protein>
    <recommendedName>
        <fullName evidence="8">DoxX family protein</fullName>
    </recommendedName>
</protein>
<evidence type="ECO:0000313" key="7">
    <source>
        <dbReference type="Proteomes" id="UP000435138"/>
    </source>
</evidence>
<evidence type="ECO:0000256" key="4">
    <source>
        <dbReference type="ARBA" id="ARBA00023136"/>
    </source>
</evidence>
<dbReference type="AlphaFoldDB" id="A0A6A8A3Z6"/>
<evidence type="ECO:0000256" key="1">
    <source>
        <dbReference type="ARBA" id="ARBA00004141"/>
    </source>
</evidence>
<keyword evidence="3 5" id="KW-1133">Transmembrane helix</keyword>
<evidence type="ECO:0000313" key="6">
    <source>
        <dbReference type="EMBL" id="MQY46052.1"/>
    </source>
</evidence>
<dbReference type="InterPro" id="IPR032808">
    <property type="entry name" value="DoxX"/>
</dbReference>
<dbReference type="Pfam" id="PF13564">
    <property type="entry name" value="DoxX_2"/>
    <property type="match status" value="1"/>
</dbReference>
<dbReference type="Proteomes" id="UP000435138">
    <property type="component" value="Unassembled WGS sequence"/>
</dbReference>
<proteinExistence type="predicted"/>
<gene>
    <name evidence="6" type="ORF">GAO09_08265</name>
</gene>
<dbReference type="RefSeq" id="WP_153353562.1">
    <property type="nucleotide sequence ID" value="NZ_JAYKOO010000006.1"/>
</dbReference>